<feature type="compositionally biased region" description="Basic and acidic residues" evidence="2">
    <location>
        <begin position="1131"/>
        <end position="1151"/>
    </location>
</feature>
<accession>A0A7S9DZA4</accession>
<dbReference type="Gene3D" id="1.20.58.2200">
    <property type="match status" value="1"/>
</dbReference>
<keyword evidence="1" id="KW-0175">Coiled coil</keyword>
<dbReference type="CDD" id="cd00118">
    <property type="entry name" value="LysM"/>
    <property type="match status" value="1"/>
</dbReference>
<feature type="compositionally biased region" description="Acidic residues" evidence="2">
    <location>
        <begin position="665"/>
        <end position="676"/>
    </location>
</feature>
<keyword evidence="3" id="KW-0732">Signal</keyword>
<dbReference type="KEGG" id="smaa:IT774_05910"/>
<feature type="chain" id="PRO_5032671544" description="AAA family ATPase" evidence="3">
    <location>
        <begin position="21"/>
        <end position="1520"/>
    </location>
</feature>
<sequence length="1520" mass="163480">MKLHLSGLLVLLCLSTFPAADISAQERQTQLRGPKDATNQYSGAVYGPIDEQDTLWRIAQRYRQDSSLSMYQVMQAIYELNPDAFEQQNRNLLVEGATLRLPSRRYTARIDVEEARTNAEADDKQYAELLKQPASASNNIKPPEPLVKKSDLSDTRTAIEQQISRLDEQQIQQFDELRQQFAASLNNVQQMLDENRKLYERVEQVNTDLMSLRQQVEGDVQSQMDEQLALQRELLAMVKEDQAARQAEQQSSIISTLTQPVSLIIGSGILTLLLAGGLAAWFLRKRDHEAPEMPPQSEVEAAPPTVTEDIASSISTDIEDDTPELSDDELFNDDELLDDVLSSELEDTLDAELDNFSDDMLVPDENEQIFEDGDSELGQGDLDSLFDDEDMDTVELTEEVDDIDSAGQNDVISEEPEEVPEKKPSEQPVSEDDFTVNTDDAALANELDTDDNSLPPITAASVGNDEQPEISIDELLEAEQAKGEKSFVTDNDTVDDAMLGKLDDEINQQNAELDRLADGILEEIDQLEQMGGLPTAEDIEREELENSGPSPQGIQDLDAFADDLDDIELDDVDNAENFADPLSDELIAQLQAENDFEEDELLEPQPAAGFDDPLSDELLAELNAEQDDSEEQLDALSEELLAELDTDHAAGDPSDIEASPGEQAGQDEELTDDLLAELEAGISAGEEQPSAGVGSSPSESVSTEADVADDDIDALLDSVTEDDAESDSESEPEQAPESAPESASESDISEADVATDDIDALLDSVAEDNAESDSESNTESAPESAPESASESDRADADVATDDIDALLDSVAEDNAESDSESAPESAPESASESFSSEADVAADDIDALLDSVAEDNAESDSESDTESAPESASESDSSDTDVAADDIDALLDSVAEDNAESDSESASESAPESASESDSDDADVADDDIDALLDSVAEDDAEPDSESEPEPAPESASKSDSSDTDAADDDIDALLASVAEDNAESDSESAPAEVNTDDEASASADESAGPVMADAEIEALLDSLESDEAQPDLEHADSESQQSGEIPEVSPFESTADDTTAQDKVSEEGATDAETSQSEPVSEQPAGPAMADAEIEALLDSLGGDEAESDSAADTMSDSDTVPAATEESAAEHELEQTARSGDEFTHEDEQTPEEGITERETPEAETAGQFTDEDMSDEDIDALFDSMMEDPSPQSTAAPNQDLASEDAAENLLSEIEQPEESEDHFAGEPSLEFEDEASDAAPADLATAAESTPASEPRSDVQVDPLDSALAEFDQQMMEDIPSFTDGAPQAESEFDDSILGDFDDAPEFKLEQEEEGVIPSVKPAQGDINELADVPGLDDWLSGTKGTDKDIFDELESSDFDALLDDMGGESSEPTTDASPSNLPDETERRFKEQNPDLDLSALLNEPDDLTPSKNEETDYLTVESLLDESLQDEGNQFEEMPLDLDVSLSDYSGISDDADIIDIDKDAGQNANLDLARVYLEMDDMPTARELLEDVIKNGSEEQQKEASDLLATLV</sequence>
<dbReference type="NCBIfam" id="TIGR03505">
    <property type="entry name" value="FimV_core"/>
    <property type="match status" value="1"/>
</dbReference>
<evidence type="ECO:0000256" key="2">
    <source>
        <dbReference type="SAM" id="MobiDB-lite"/>
    </source>
</evidence>
<feature type="region of interest" description="Disordered" evidence="2">
    <location>
        <begin position="133"/>
        <end position="153"/>
    </location>
</feature>
<feature type="region of interest" description="Disordered" evidence="2">
    <location>
        <begin position="590"/>
        <end position="614"/>
    </location>
</feature>
<dbReference type="InterPro" id="IPR036779">
    <property type="entry name" value="LysM_dom_sf"/>
</dbReference>
<evidence type="ECO:0000256" key="3">
    <source>
        <dbReference type="SAM" id="SignalP"/>
    </source>
</evidence>
<proteinExistence type="predicted"/>
<dbReference type="NCBIfam" id="TIGR03504">
    <property type="entry name" value="FimV_Cterm"/>
    <property type="match status" value="1"/>
</dbReference>
<dbReference type="EMBL" id="CP064795">
    <property type="protein sequence ID" value="QPG06683.1"/>
    <property type="molecule type" value="Genomic_DNA"/>
</dbReference>
<feature type="compositionally biased region" description="Acidic residues" evidence="2">
    <location>
        <begin position="1357"/>
        <end position="1372"/>
    </location>
</feature>
<feature type="compositionally biased region" description="Basic and acidic residues" evidence="2">
    <location>
        <begin position="1390"/>
        <end position="1399"/>
    </location>
</feature>
<gene>
    <name evidence="4" type="ORF">IT774_05910</name>
</gene>
<feature type="compositionally biased region" description="Low complexity" evidence="2">
    <location>
        <begin position="777"/>
        <end position="789"/>
    </location>
</feature>
<feature type="compositionally biased region" description="Low complexity" evidence="2">
    <location>
        <begin position="823"/>
        <end position="840"/>
    </location>
</feature>
<feature type="compositionally biased region" description="Polar residues" evidence="2">
    <location>
        <begin position="1376"/>
        <end position="1388"/>
    </location>
</feature>
<feature type="compositionally biased region" description="Acidic residues" evidence="2">
    <location>
        <begin position="963"/>
        <end position="973"/>
    </location>
</feature>
<dbReference type="InterPro" id="IPR020011">
    <property type="entry name" value="FimV_C"/>
</dbReference>
<feature type="compositionally biased region" description="Acidic residues" evidence="2">
    <location>
        <begin position="1094"/>
        <end position="1112"/>
    </location>
</feature>
<feature type="compositionally biased region" description="Acidic residues" evidence="2">
    <location>
        <begin position="1016"/>
        <end position="1032"/>
    </location>
</feature>
<feature type="compositionally biased region" description="Acidic residues" evidence="2">
    <location>
        <begin position="706"/>
        <end position="734"/>
    </location>
</feature>
<feature type="compositionally biased region" description="Acidic residues" evidence="2">
    <location>
        <begin position="384"/>
        <end position="404"/>
    </location>
</feature>
<feature type="compositionally biased region" description="Acidic residues" evidence="2">
    <location>
        <begin position="841"/>
        <end position="868"/>
    </location>
</feature>
<feature type="compositionally biased region" description="Acidic residues" evidence="2">
    <location>
        <begin position="799"/>
        <end position="822"/>
    </location>
</feature>
<dbReference type="Gene3D" id="3.10.350.10">
    <property type="entry name" value="LysM domain"/>
    <property type="match status" value="1"/>
</dbReference>
<feature type="compositionally biased region" description="Acidic residues" evidence="2">
    <location>
        <begin position="747"/>
        <end position="776"/>
    </location>
</feature>
<feature type="compositionally biased region" description="Acidic residues" evidence="2">
    <location>
        <begin position="916"/>
        <end position="952"/>
    </location>
</feature>
<feature type="coiled-coil region" evidence="1">
    <location>
        <begin position="499"/>
        <end position="530"/>
    </location>
</feature>
<feature type="compositionally biased region" description="Low complexity" evidence="2">
    <location>
        <begin position="1113"/>
        <end position="1122"/>
    </location>
</feature>
<feature type="signal peptide" evidence="3">
    <location>
        <begin position="1"/>
        <end position="20"/>
    </location>
</feature>
<name>A0A7S9DZA4_9ALTE</name>
<feature type="compositionally biased region" description="Low complexity" evidence="2">
    <location>
        <begin position="735"/>
        <end position="746"/>
    </location>
</feature>
<evidence type="ECO:0000313" key="5">
    <source>
        <dbReference type="Proteomes" id="UP000595095"/>
    </source>
</evidence>
<protein>
    <recommendedName>
        <fullName evidence="6">AAA family ATPase</fullName>
    </recommendedName>
</protein>
<feature type="compositionally biased region" description="Polar residues" evidence="2">
    <location>
        <begin position="1194"/>
        <end position="1205"/>
    </location>
</feature>
<dbReference type="Proteomes" id="UP000595095">
    <property type="component" value="Chromosome"/>
</dbReference>
<dbReference type="InterPro" id="IPR020012">
    <property type="entry name" value="LysM_FimV"/>
</dbReference>
<dbReference type="InterPro" id="IPR018392">
    <property type="entry name" value="LysM"/>
</dbReference>
<feature type="region of interest" description="Disordered" evidence="2">
    <location>
        <begin position="371"/>
        <end position="467"/>
    </location>
</feature>
<dbReference type="InterPro" id="IPR038440">
    <property type="entry name" value="FimV_C_sf"/>
</dbReference>
<feature type="compositionally biased region" description="Acidic residues" evidence="2">
    <location>
        <begin position="1296"/>
        <end position="1309"/>
    </location>
</feature>
<evidence type="ECO:0000256" key="1">
    <source>
        <dbReference type="SAM" id="Coils"/>
    </source>
</evidence>
<reference evidence="4 5" key="1">
    <citation type="submission" date="2020-11" db="EMBL/GenBank/DDBJ databases">
        <title>Complete genome sequence for Salinimonas sp. strain G2-b.</title>
        <authorList>
            <person name="Park S.-J."/>
        </authorList>
    </citation>
    <scope>NUCLEOTIDE SEQUENCE [LARGE SCALE GENOMIC DNA]</scope>
    <source>
        <strain evidence="4 5">G2-b</strain>
    </source>
</reference>
<dbReference type="RefSeq" id="WP_195811758.1">
    <property type="nucleotide sequence ID" value="NZ_CP064795.1"/>
</dbReference>
<organism evidence="4 5">
    <name type="scientific">Salinimonas marina</name>
    <dbReference type="NCBI Taxonomy" id="2785918"/>
    <lineage>
        <taxon>Bacteria</taxon>
        <taxon>Pseudomonadati</taxon>
        <taxon>Pseudomonadota</taxon>
        <taxon>Gammaproteobacteria</taxon>
        <taxon>Alteromonadales</taxon>
        <taxon>Alteromonadaceae</taxon>
        <taxon>Alteromonas/Salinimonas group</taxon>
        <taxon>Salinimonas</taxon>
    </lineage>
</organism>
<feature type="compositionally biased region" description="Polar residues" evidence="2">
    <location>
        <begin position="693"/>
        <end position="703"/>
    </location>
</feature>
<evidence type="ECO:0008006" key="6">
    <source>
        <dbReference type="Google" id="ProtNLM"/>
    </source>
</evidence>
<feature type="compositionally biased region" description="Low complexity" evidence="2">
    <location>
        <begin position="1242"/>
        <end position="1253"/>
    </location>
</feature>
<keyword evidence="5" id="KW-1185">Reference proteome</keyword>
<feature type="region of interest" description="Disordered" evidence="2">
    <location>
        <begin position="640"/>
        <end position="1421"/>
    </location>
</feature>
<feature type="region of interest" description="Disordered" evidence="2">
    <location>
        <begin position="531"/>
        <end position="561"/>
    </location>
</feature>
<evidence type="ECO:0000313" key="4">
    <source>
        <dbReference type="EMBL" id="QPG06683.1"/>
    </source>
</evidence>
<feature type="compositionally biased region" description="Acidic residues" evidence="2">
    <location>
        <begin position="877"/>
        <end position="906"/>
    </location>
</feature>
<feature type="compositionally biased region" description="Acidic residues" evidence="2">
    <location>
        <begin position="1173"/>
        <end position="1184"/>
    </location>
</feature>